<dbReference type="NCBIfam" id="TIGR02778">
    <property type="entry name" value="ligD_pol"/>
    <property type="match status" value="1"/>
</dbReference>
<dbReference type="InterPro" id="IPR014144">
    <property type="entry name" value="LigD_PE_domain"/>
</dbReference>
<evidence type="ECO:0000259" key="1">
    <source>
        <dbReference type="Pfam" id="PF13298"/>
    </source>
</evidence>
<evidence type="ECO:0000313" key="4">
    <source>
        <dbReference type="EMBL" id="GEC87012.1"/>
    </source>
</evidence>
<dbReference type="OrthoDB" id="9802472at2"/>
<sequence length="442" mass="49245">MADTDTTNTTDTVDVAGRTVRFTHPDKVMYPATGTTKHDLLDYARAVAPWFTAHAHDRPATRKRWVDGAGTAADPGESFFERNLRDGTPEWVRTREFVHESRTVTYPLVNDAATLVWLMQLDALEIHTPQWRYGPRGGIHGPDRAVFDLDPGKDATLADCAEVAHLVKEKLDTRDLVSVPVTTGSRGIHVYAGLAGDHRPSVVRDLVHSIADEIAQEHPDLVTSTMSREKRQGKVLIDWSQNDGVKCTCAPYSLRGRSQPTVAAPRYWEEIDADVRQLGYRQIMERLLTDGDPMASLLGPDDSGPAFVIQEHDATSLHQDFRLEHDGVLVSWALPKGVPETTEQDRLAVQTPDHPLEYASFEGRIGEGKPGAGTVTIRDAGSYVLHSWDEDKIVVTLHGRRGRRGRRGHGNRLLGGEPQKFALIRTEMEGNPDNWLMHRMTE</sequence>
<evidence type="ECO:0000313" key="5">
    <source>
        <dbReference type="Proteomes" id="UP000182498"/>
    </source>
</evidence>
<dbReference type="InterPro" id="IPR052171">
    <property type="entry name" value="NHEJ_LigD"/>
</dbReference>
<dbReference type="PANTHER" id="PTHR42705:SF2">
    <property type="entry name" value="BIFUNCTIONAL NON-HOMOLOGOUS END JOINING PROTEIN LIGD"/>
    <property type="match status" value="1"/>
</dbReference>
<dbReference type="AlphaFoldDB" id="A0A0X2NRJ4"/>
<dbReference type="Pfam" id="PF21686">
    <property type="entry name" value="LigD_Prim-Pol"/>
    <property type="match status" value="1"/>
</dbReference>
<evidence type="ECO:0000313" key="6">
    <source>
        <dbReference type="Proteomes" id="UP000319986"/>
    </source>
</evidence>
<reference evidence="3" key="1">
    <citation type="submission" date="2015-11" db="EMBL/GenBank/DDBJ databases">
        <authorList>
            <person name="Zhang Y."/>
            <person name="Guo Z."/>
        </authorList>
    </citation>
    <scope>NUCLEOTIDE SEQUENCE [LARGE SCALE GENOMIC DNA]</scope>
    <source>
        <strain evidence="3">Mu292</strain>
    </source>
</reference>
<accession>A0A0X2NRJ4</accession>
<keyword evidence="5" id="KW-1185">Reference proteome</keyword>
<dbReference type="Gene3D" id="3.90.920.10">
    <property type="entry name" value="DNA primase, PRIM domain"/>
    <property type="match status" value="1"/>
</dbReference>
<feature type="domain" description="DNA ligase D 3'-phosphoesterase" evidence="1">
    <location>
        <begin position="310"/>
        <end position="401"/>
    </location>
</feature>
<dbReference type="Proteomes" id="UP000319986">
    <property type="component" value="Unassembled WGS sequence"/>
</dbReference>
<reference evidence="5" key="2">
    <citation type="submission" date="2015-11" db="EMBL/GenBank/DDBJ databases">
        <authorList>
            <person name="Dugat-Bony E."/>
        </authorList>
    </citation>
    <scope>NUCLEOTIDE SEQUENCE [LARGE SCALE GENOMIC DNA]</scope>
    <source>
        <strain evidence="5">Mu292</strain>
    </source>
</reference>
<feature type="domain" description="DNA ligase D polymerase" evidence="2">
    <location>
        <begin position="36"/>
        <end position="294"/>
    </location>
</feature>
<dbReference type="PANTHER" id="PTHR42705">
    <property type="entry name" value="BIFUNCTIONAL NON-HOMOLOGOUS END JOINING PROTEIN LIGD"/>
    <property type="match status" value="1"/>
</dbReference>
<dbReference type="EMBL" id="FAUH01000021">
    <property type="protein sequence ID" value="CUU67331.1"/>
    <property type="molecule type" value="Genomic_DNA"/>
</dbReference>
<name>A0A0X2NRJ4_9CORY</name>
<dbReference type="EC" id="6.5.1.1" evidence="3"/>
<dbReference type="GeneID" id="82888430"/>
<keyword evidence="3" id="KW-0436">Ligase</keyword>
<dbReference type="InterPro" id="IPR014145">
    <property type="entry name" value="LigD_pol_dom"/>
</dbReference>
<organism evidence="3 5">
    <name type="scientific">Corynebacterium variabile</name>
    <dbReference type="NCBI Taxonomy" id="1727"/>
    <lineage>
        <taxon>Bacteria</taxon>
        <taxon>Bacillati</taxon>
        <taxon>Actinomycetota</taxon>
        <taxon>Actinomycetes</taxon>
        <taxon>Mycobacteriales</taxon>
        <taxon>Corynebacteriaceae</taxon>
        <taxon>Corynebacterium</taxon>
    </lineage>
</organism>
<dbReference type="EMBL" id="BJNT01000019">
    <property type="protein sequence ID" value="GEC87012.1"/>
    <property type="molecule type" value="Genomic_DNA"/>
</dbReference>
<gene>
    <name evidence="4" type="ORF">CVA01_23260</name>
    <name evidence="3" type="ORF">CVAR292_02693</name>
</gene>
<dbReference type="Pfam" id="PF13298">
    <property type="entry name" value="LigD_N"/>
    <property type="match status" value="1"/>
</dbReference>
<dbReference type="GO" id="GO:0003910">
    <property type="term" value="F:DNA ligase (ATP) activity"/>
    <property type="evidence" value="ECO:0007669"/>
    <property type="project" value="UniProtKB-EC"/>
</dbReference>
<evidence type="ECO:0000259" key="2">
    <source>
        <dbReference type="Pfam" id="PF21686"/>
    </source>
</evidence>
<protein>
    <submittedName>
        <fullName evidence="3">DNA ligase D, polymerase domain</fullName>
        <ecNumber evidence="3">6.5.1.1</ecNumber>
    </submittedName>
</protein>
<reference evidence="4 6" key="3">
    <citation type="submission" date="2019-06" db="EMBL/GenBank/DDBJ databases">
        <title>Whole genome shotgun sequence of Corynebacterium variabile NBRC 15286.</title>
        <authorList>
            <person name="Hosoyama A."/>
            <person name="Uohara A."/>
            <person name="Ohji S."/>
            <person name="Ichikawa N."/>
        </authorList>
    </citation>
    <scope>NUCLEOTIDE SEQUENCE [LARGE SCALE GENOMIC DNA]</scope>
    <source>
        <strain evidence="4 6">NBRC 15286</strain>
    </source>
</reference>
<dbReference type="RefSeq" id="WP_014009879.1">
    <property type="nucleotide sequence ID" value="NZ_BJNT01000019.1"/>
</dbReference>
<dbReference type="Proteomes" id="UP000182498">
    <property type="component" value="Unassembled WGS sequence"/>
</dbReference>
<evidence type="ECO:0000313" key="3">
    <source>
        <dbReference type="EMBL" id="CUU67331.1"/>
    </source>
</evidence>
<proteinExistence type="predicted"/>